<protein>
    <recommendedName>
        <fullName evidence="5">26S proteasome regulatory subunit RPN1</fullName>
    </recommendedName>
</protein>
<organism evidence="9 10">
    <name type="scientific">Malassezia obtusa</name>
    <dbReference type="NCBI Taxonomy" id="76774"/>
    <lineage>
        <taxon>Eukaryota</taxon>
        <taxon>Fungi</taxon>
        <taxon>Dikarya</taxon>
        <taxon>Basidiomycota</taxon>
        <taxon>Ustilaginomycotina</taxon>
        <taxon>Malasseziomycetes</taxon>
        <taxon>Malasseziales</taxon>
        <taxon>Malasseziaceae</taxon>
        <taxon>Malassezia</taxon>
    </lineage>
</organism>
<keyword evidence="10" id="KW-1185">Reference proteome</keyword>
<evidence type="ECO:0000256" key="6">
    <source>
        <dbReference type="SAM" id="MobiDB-lite"/>
    </source>
</evidence>
<feature type="region of interest" description="Disordered" evidence="6">
    <location>
        <begin position="157"/>
        <end position="186"/>
    </location>
</feature>
<dbReference type="InterPro" id="IPR016024">
    <property type="entry name" value="ARM-type_fold"/>
</dbReference>
<evidence type="ECO:0000256" key="4">
    <source>
        <dbReference type="ARBA" id="ARBA00057191"/>
    </source>
</evidence>
<feature type="compositionally biased region" description="Basic and acidic residues" evidence="6">
    <location>
        <begin position="157"/>
        <end position="168"/>
    </location>
</feature>
<dbReference type="InterPro" id="IPR040892">
    <property type="entry name" value="RPN1_N"/>
</dbReference>
<dbReference type="GO" id="GO:0034515">
    <property type="term" value="C:proteasome storage granule"/>
    <property type="evidence" value="ECO:0007669"/>
    <property type="project" value="TreeGrafter"/>
</dbReference>
<feature type="domain" description="26S proteasome non-ATPase regulatory subunit RPN1 C-terminal" evidence="8">
    <location>
        <begin position="999"/>
        <end position="1051"/>
    </location>
</feature>
<reference evidence="9" key="1">
    <citation type="submission" date="2023-03" db="EMBL/GenBank/DDBJ databases">
        <title>Mating type loci evolution in Malassezia.</title>
        <authorList>
            <person name="Coelho M.A."/>
        </authorList>
    </citation>
    <scope>NUCLEOTIDE SEQUENCE</scope>
    <source>
        <strain evidence="9">CBS 7876</strain>
    </source>
</reference>
<dbReference type="SUPFAM" id="SSF48371">
    <property type="entry name" value="ARM repeat"/>
    <property type="match status" value="1"/>
</dbReference>
<dbReference type="Gene3D" id="1.25.10.10">
    <property type="entry name" value="Leucine-rich Repeat Variant"/>
    <property type="match status" value="1"/>
</dbReference>
<evidence type="ECO:0000259" key="8">
    <source>
        <dbReference type="Pfam" id="PF18051"/>
    </source>
</evidence>
<dbReference type="PIRSF" id="PIRSF015965">
    <property type="entry name" value="26S_Psome_Rpn1"/>
    <property type="match status" value="1"/>
</dbReference>
<evidence type="ECO:0000256" key="5">
    <source>
        <dbReference type="PIRNR" id="PIRNR015965"/>
    </source>
</evidence>
<evidence type="ECO:0000256" key="2">
    <source>
        <dbReference type="ARBA" id="ARBA00022737"/>
    </source>
</evidence>
<evidence type="ECO:0000313" key="9">
    <source>
        <dbReference type="EMBL" id="WFD03588.1"/>
    </source>
</evidence>
<name>A0AAF0ITP1_9BASI</name>
<keyword evidence="2" id="KW-0677">Repeat</keyword>
<keyword evidence="3 5" id="KW-0647">Proteasome</keyword>
<dbReference type="GO" id="GO:0042176">
    <property type="term" value="P:regulation of protein catabolic process"/>
    <property type="evidence" value="ECO:0007669"/>
    <property type="project" value="InterPro"/>
</dbReference>
<dbReference type="Pfam" id="PF17781">
    <property type="entry name" value="RPN1_RPN2_N"/>
    <property type="match status" value="1"/>
</dbReference>
<dbReference type="GO" id="GO:0005634">
    <property type="term" value="C:nucleus"/>
    <property type="evidence" value="ECO:0007669"/>
    <property type="project" value="TreeGrafter"/>
</dbReference>
<feature type="domain" description="RPN1 N-terminal" evidence="7">
    <location>
        <begin position="195"/>
        <end position="505"/>
    </location>
</feature>
<evidence type="ECO:0000259" key="7">
    <source>
        <dbReference type="Pfam" id="PF17781"/>
    </source>
</evidence>
<dbReference type="EMBL" id="CP119937">
    <property type="protein sequence ID" value="WFD03588.1"/>
    <property type="molecule type" value="Genomic_DNA"/>
</dbReference>
<proteinExistence type="inferred from homology"/>
<accession>A0AAF0ITP1</accession>
<evidence type="ECO:0000313" key="10">
    <source>
        <dbReference type="Proteomes" id="UP001214603"/>
    </source>
</evidence>
<dbReference type="PANTHER" id="PTHR10943:SF1">
    <property type="entry name" value="26S PROTEASOME NON-ATPASE REGULATORY SUBUNIT 2"/>
    <property type="match status" value="1"/>
</dbReference>
<dbReference type="InterPro" id="IPR011989">
    <property type="entry name" value="ARM-like"/>
</dbReference>
<dbReference type="GO" id="GO:0043161">
    <property type="term" value="P:proteasome-mediated ubiquitin-dependent protein catabolic process"/>
    <property type="evidence" value="ECO:0007669"/>
    <property type="project" value="TreeGrafter"/>
</dbReference>
<dbReference type="PANTHER" id="PTHR10943">
    <property type="entry name" value="26S PROTEASOME NON-ATPASE REGULATORY SUBUNIT"/>
    <property type="match status" value="1"/>
</dbReference>
<evidence type="ECO:0000256" key="3">
    <source>
        <dbReference type="ARBA" id="ARBA00022942"/>
    </source>
</evidence>
<gene>
    <name evidence="9" type="primary">RPN1</name>
    <name evidence="9" type="ORF">MOBT1_002281</name>
</gene>
<dbReference type="InterPro" id="IPR041433">
    <property type="entry name" value="RPN1_C"/>
</dbReference>
<dbReference type="Pfam" id="PF18051">
    <property type="entry name" value="RPN1_C"/>
    <property type="match status" value="1"/>
</dbReference>
<evidence type="ECO:0000256" key="1">
    <source>
        <dbReference type="ARBA" id="ARBA00005460"/>
    </source>
</evidence>
<dbReference type="AlphaFoldDB" id="A0AAF0ITP1"/>
<dbReference type="InterPro" id="IPR016643">
    <property type="entry name" value="26S_Psome_Rpn1"/>
</dbReference>
<dbReference type="GO" id="GO:0030234">
    <property type="term" value="F:enzyme regulator activity"/>
    <property type="evidence" value="ECO:0007669"/>
    <property type="project" value="UniProtKB-UniRule"/>
</dbReference>
<dbReference type="FunFam" id="1.25.10.10:FF:000026">
    <property type="entry name" value="26S proteasome non-ATPase regulatory subunit 2"/>
    <property type="match status" value="1"/>
</dbReference>
<dbReference type="Pfam" id="PF01851">
    <property type="entry name" value="PC_rep"/>
    <property type="match status" value="1"/>
</dbReference>
<comment type="similarity">
    <text evidence="1 5">Belongs to the proteasome subunit S2 family.</text>
</comment>
<sequence>MERIALALEPLDVVRCSVRGVFLAPQRLCERVGLVPCTLLGVGDVLGQRAERVGCGVCLGLECGGACAERVGGCAVCVRSVLERVALCVVMIDRRTLALCELGVACECVVECLAFLRECGVHAWRERLRSQGRAREVHGGVCDAQEDAQFESIRVLSKDPERKEDEPPHNAPAPSKDDKGGSDLSAEDEQLKTELEMLVERLGENNKSLYRPALEALQNLIRTSTSSLTSVPKPLKFLRPHYPKLKELYAQWSGDAADQALFAEILSVLAMTYSNTGERETLRFRLAADGIRGQPSAEDLGHWGHEYVRHLCTELGEEYNARSEREEDTADLLRLALLVVQFSLQHHAEVDAVDLLLELEAVEQLPQFVNKDTFERVCLYLVSCVNLLVPPDDVLFLRTAREIYRQQHRHFEALVLAVRLADPALIRADFEAPANPVMRKQMAYLLARQQIPVEWLHDEAHPIEDTELLDCLYNTHLSAHFIDFGKELSVYEPKSLDDVYKTHLETSRASLSTAVDSARGNLANAFVNAFVNAGFGNDPLVVGADEGNSYVYKTKDHGMLSATASTGLSLLWDTELGLSHIDRYTYSSEEHVKAGALLAYGILHSGVRTEMDAPLALLSEHVESKSVPLQSSAVVGLGLAYAGACREDVQALLLPLVQDEASSMETVALAALSLGFVYVGSPDGEIVSSILQTMMERDPAELSSKWSRFLALGLALLFVGQQDQSDATIETLKAIEHPLSREVQILVDATSYAGTGNVLKIQTLLHSCAEHVAPEKADNDAEDAREEDAEPNDLYQSFAVLAIALIAMGEDVGAEMTLRHMSHLMHYGDPAIRRTVPLALALLNPSNLAIPVLDTLSKHSHDSDLDVALNAILAMGIVGAGTNNARLAQRLRQLAGYYYKEPDCLFVVRIAQGLVQMGKGTIGVDPYHCDRQLFSRTAVAGLLATLLAFTDARGFVLDRAHWMLFYLSAAMRPRFLITLDESLQKLPVSVRVGKAVDVVGQAGKPRTISGFQTHTTPVRLGTRERGVLATEEYLAYTPVLENFAILRKNPGNEEES</sequence>
<comment type="function">
    <text evidence="4 5">Acts as a regulatory subunit of the 26 proteasome which is involved in the ATP-dependent degradation of ubiquitinated proteins.</text>
</comment>
<dbReference type="GO" id="GO:0008540">
    <property type="term" value="C:proteasome regulatory particle, base subcomplex"/>
    <property type="evidence" value="ECO:0007669"/>
    <property type="project" value="UniProtKB-UniRule"/>
</dbReference>
<dbReference type="Proteomes" id="UP001214603">
    <property type="component" value="Chromosome 4"/>
</dbReference>
<dbReference type="InterPro" id="IPR002015">
    <property type="entry name" value="Proteasome/cyclosome_rpt"/>
</dbReference>